<dbReference type="RefSeq" id="WP_039650007.1">
    <property type="nucleotide sequence ID" value="NZ_CP007770.1"/>
</dbReference>
<dbReference type="SUPFAM" id="SSF53474">
    <property type="entry name" value="alpha/beta-Hydrolases"/>
    <property type="match status" value="1"/>
</dbReference>
<reference evidence="1 2" key="1">
    <citation type="journal article" date="2014" name="Genome Biol. Evol.">
        <title>Comparative Genomics of the Campylobacter lari Group.</title>
        <authorList>
            <person name="Miller W.G."/>
            <person name="Yee E."/>
            <person name="Chapman M.H."/>
            <person name="Smith T.P."/>
            <person name="Bono J.L."/>
            <person name="Huynh S."/>
            <person name="Parker C.T."/>
            <person name="Vandamme P."/>
            <person name="Luong K."/>
            <person name="Korlach J."/>
        </authorList>
    </citation>
    <scope>NUCLEOTIDE SEQUENCE [LARGE SCALE GENOMIC DNA]</scope>
    <source>
        <strain evidence="1 2">NCTC 12927</strain>
    </source>
</reference>
<evidence type="ECO:0000313" key="1">
    <source>
        <dbReference type="EMBL" id="AJC87738.1"/>
    </source>
</evidence>
<evidence type="ECO:0000313" key="2">
    <source>
        <dbReference type="Proteomes" id="UP000031163"/>
    </source>
</evidence>
<accession>A0A0A8H0N1</accession>
<evidence type="ECO:0008006" key="3">
    <source>
        <dbReference type="Google" id="ProtNLM"/>
    </source>
</evidence>
<dbReference type="KEGG" id="cis:CINS_0771"/>
<gene>
    <name evidence="1" type="ORF">CINS_0771</name>
</gene>
<dbReference type="Pfam" id="PF11144">
    <property type="entry name" value="DUF2920"/>
    <property type="match status" value="1"/>
</dbReference>
<dbReference type="STRING" id="1031564.CINS_0771"/>
<dbReference type="Gene3D" id="3.40.50.1820">
    <property type="entry name" value="alpha/beta hydrolase"/>
    <property type="match status" value="1"/>
</dbReference>
<dbReference type="Proteomes" id="UP000031163">
    <property type="component" value="Chromosome"/>
</dbReference>
<organism evidence="1 2">
    <name type="scientific">Campylobacter insulaenigrae NCTC 12927</name>
    <dbReference type="NCBI Taxonomy" id="1031564"/>
    <lineage>
        <taxon>Bacteria</taxon>
        <taxon>Pseudomonadati</taxon>
        <taxon>Campylobacterota</taxon>
        <taxon>Epsilonproteobacteria</taxon>
        <taxon>Campylobacterales</taxon>
        <taxon>Campylobacteraceae</taxon>
        <taxon>Campylobacter</taxon>
    </lineage>
</organism>
<dbReference type="AlphaFoldDB" id="A0A0A8H0N1"/>
<dbReference type="InterPro" id="IPR029058">
    <property type="entry name" value="AB_hydrolase_fold"/>
</dbReference>
<dbReference type="EMBL" id="CP007770">
    <property type="protein sequence ID" value="AJC87738.1"/>
    <property type="molecule type" value="Genomic_DNA"/>
</dbReference>
<protein>
    <recommendedName>
        <fullName evidence="3">DUF2920 domain protein</fullName>
    </recommendedName>
</protein>
<proteinExistence type="predicted"/>
<sequence length="412" mass="47894">MLINKTYFIDSCDDVELNIKRESKLEFRLTYDDEKEIKAIICLVNGLGDDINDDLYLSEFCSKNFDVAVLNVNYHCIGNRLKTGAEFYIDEIDKLILKTSLEAIGFNLPIDIQNINTYDEFYDVADIVNKLIEKLKKEQYFDEHYRMCLSLGFKPAKNEYQNFGIMQATDILNALLYINKNPPFKIMGGGMKNILIGASHGGYLANLCAKIAPWNIDCIIDNSSQSTLNELWRLIGFGKEIDYTTYHCVGTTQIFKNISLAVNDKTHWTSNKQSPRYFSPARKLIREILNKEHLKTQSLYPKPKYISYHSNFDQFVPLQDKEQMYNYLKELGFDIEFTKIMNQNEVDGKFIKNLEHGMGIPMKLLIKKHLPDILKEKVKDKTCKKEISYKSDDLIYTFKEKDDKILLEVNEI</sequence>
<dbReference type="GeneID" id="74431572"/>
<name>A0A0A8H0N1_9BACT</name>
<dbReference type="HOGENOM" id="CLU_690162_0_0_7"/>
<dbReference type="InterPro" id="IPR022605">
    <property type="entry name" value="DUF2920"/>
</dbReference>